<dbReference type="AlphaFoldDB" id="A0A1E5VN30"/>
<dbReference type="PANTHER" id="PTHR34198">
    <property type="entry name" value="OS01G0175100 PROTEIN"/>
    <property type="match status" value="1"/>
</dbReference>
<evidence type="ECO:0000313" key="2">
    <source>
        <dbReference type="Proteomes" id="UP000095767"/>
    </source>
</evidence>
<evidence type="ECO:0000313" key="1">
    <source>
        <dbReference type="EMBL" id="OEL26528.1"/>
    </source>
</evidence>
<sequence length="241" mass="24205">MAMAPSSSAVSFPASPVGGAAVRPRAAGAGVVRATGGAAEGGSGKWWAPLLGWSGKADYLEAPAPVVVVAPQDDAVTAAARRRAFVGGLTEEKARELRARMAQTESFHDAIMAMAPSACAAASASASVSFPARPAAASSSSSARPRAAAGVAVRATGGGEGGNGKWWAPLVGWSGKADYIEAPAPAADAAKEASAAARGRAFVGGLTEEKARELRARMAQMDSFHDAMYHSAIASRLARSA</sequence>
<organism evidence="1 2">
    <name type="scientific">Dichanthelium oligosanthes</name>
    <dbReference type="NCBI Taxonomy" id="888268"/>
    <lineage>
        <taxon>Eukaryota</taxon>
        <taxon>Viridiplantae</taxon>
        <taxon>Streptophyta</taxon>
        <taxon>Embryophyta</taxon>
        <taxon>Tracheophyta</taxon>
        <taxon>Spermatophyta</taxon>
        <taxon>Magnoliopsida</taxon>
        <taxon>Liliopsida</taxon>
        <taxon>Poales</taxon>
        <taxon>Poaceae</taxon>
        <taxon>PACMAD clade</taxon>
        <taxon>Panicoideae</taxon>
        <taxon>Panicodae</taxon>
        <taxon>Paniceae</taxon>
        <taxon>Dichantheliinae</taxon>
        <taxon>Dichanthelium</taxon>
    </lineage>
</organism>
<dbReference type="Proteomes" id="UP000095767">
    <property type="component" value="Unassembled WGS sequence"/>
</dbReference>
<proteinExistence type="predicted"/>
<dbReference type="PANTHER" id="PTHR34198:SF23">
    <property type="entry name" value="OS05G0189200 PROTEIN"/>
    <property type="match status" value="1"/>
</dbReference>
<comment type="caution">
    <text evidence="1">The sequence shown here is derived from an EMBL/GenBank/DDBJ whole genome shotgun (WGS) entry which is preliminary data.</text>
</comment>
<reference evidence="1 2" key="1">
    <citation type="submission" date="2016-09" db="EMBL/GenBank/DDBJ databases">
        <title>The draft genome of Dichanthelium oligosanthes: A C3 panicoid grass species.</title>
        <authorList>
            <person name="Studer A.J."/>
            <person name="Schnable J.C."/>
            <person name="Brutnell T.P."/>
        </authorList>
    </citation>
    <scope>NUCLEOTIDE SEQUENCE [LARGE SCALE GENOMIC DNA]</scope>
    <source>
        <strain evidence="2">cv. Kellogg 1175</strain>
        <tissue evidence="1">Leaf</tissue>
    </source>
</reference>
<dbReference type="OrthoDB" id="1913905at2759"/>
<accession>A0A1E5VN30</accession>
<gene>
    <name evidence="1" type="ORF">BAE44_0012447</name>
</gene>
<protein>
    <submittedName>
        <fullName evidence="1">Uncharacterized protein</fullName>
    </submittedName>
</protein>
<keyword evidence="2" id="KW-1185">Reference proteome</keyword>
<name>A0A1E5VN30_9POAL</name>
<dbReference type="STRING" id="888268.A0A1E5VN30"/>
<dbReference type="EMBL" id="LWDX02034505">
    <property type="protein sequence ID" value="OEL26528.1"/>
    <property type="molecule type" value="Genomic_DNA"/>
</dbReference>